<evidence type="ECO:0008006" key="6">
    <source>
        <dbReference type="Google" id="ProtNLM"/>
    </source>
</evidence>
<sequence length="1241" mass="141183">MAKFWVAIESKTFEVSIEEIKGKLKGIIVERSRGFSSWIRFGVSSLRKLLECFEECCREEKKGRLVKVWEEEGRKFRLERRVNGAGRYVLCSVVDVEAKRFCLVFPEGKGVIGGWAILEEKLRALGIVTKRKTKGEKKSFLDVAKGPAGRVGEELWLQAGGRGLRRREEGLGRCLVGRWEGAVMEMELDSFKNWGKRSWNLRKGIKVMKMGEPFFLLEFEDEGEAVRVLNRGTRRFKDRLLHLERWNEEVGCLQVGSQTKEVWVRVVGLPLHCWSEEMFKSIGDCYGGLVEVDEDTKNLSQLQWARILVKNGGNFFPGTLNLVVKSFCYAVRLWWEVQPRVSSVEPMMNLRWREGERTREKGDEGSHAGNSGGKEKEGWRAAEADGSGAVRKRTGKEKCDSDKMGVSVDDLAGYSKEEGEVGSSEKDCVVGLDSCKIGCEVTQPRNSQSLEHVSPEAWVEKQKVINGSRARWERGQSSRGGKWAAHEGPLSVQRNFLGQMDNRGPKAVEKDGQPSLTVKYTSVEQAADVGPSSFQKDGLGRLDYRPREAGGEGQPSLALVWAPLAYKSPWDEPGVNARASSCLVPAKEFFAKDSLVGGMGPSAARGISEHCSITDECFLEEASRYSLLKPSTVCVWGGRASSSSSPFSGMGGSFLEMEERCGHEVILKETEEGLSINPLSMRLAEERMGEKSTSGLFPLKEGRKEWGEEEDKDMESWNYSCLAKFFHCLGMPTEGCERDILKLLYKMRDKRDRRDDECNCEEFRGRKMSRMGGFEFKGCGGVVVFGDNRVLQLEVMEVGNYSVSCRFKNVEDGFCWAFSGVYGPSVKVEKEEFLSELGAIKGLWNEPWCVAGDFNMIRFPSERSRGGCLSPSMRRFTEVIEELELRDSPLQGGMFTWSGGVLARLVLDHSPIILNGGGMRRGPTPFRFENMWLKEESFKEELRKWWEGIQVSGTARYILSEKLKALKPTLKKWNIEVFGQIKVKKQEVWNSLDFWDKEERVRELSLEEEEARKKAREMYKKWVLLEETSWRQKSREIWLKEGDRNTRFFHQMANAHRRRNQMNRVKVNGRWYNEEREIKEVVCRVYQGLLADPGGWKPRIDALMFERLEERDVEGLEKPFTEEEVFRALSGCCGEKAPGPDGFSMAFWQFSWDFFKEEDLKDFRPISLVGGLYKWLAKVLANRMKGVLAKVISSSQNAFVEGRQIMDAVLVANEAIDSIVKSNRGAILYKLDIEKAYDHVD</sequence>
<feature type="compositionally biased region" description="Basic and acidic residues" evidence="1">
    <location>
        <begin position="355"/>
        <end position="366"/>
    </location>
</feature>
<feature type="region of interest" description="Disordered" evidence="1">
    <location>
        <begin position="355"/>
        <end position="402"/>
    </location>
</feature>
<organism evidence="4 5">
    <name type="scientific">Vitis vinifera</name>
    <name type="common">Grape</name>
    <dbReference type="NCBI Taxonomy" id="29760"/>
    <lineage>
        <taxon>Eukaryota</taxon>
        <taxon>Viridiplantae</taxon>
        <taxon>Streptophyta</taxon>
        <taxon>Embryophyta</taxon>
        <taxon>Tracheophyta</taxon>
        <taxon>Spermatophyta</taxon>
        <taxon>Magnoliopsida</taxon>
        <taxon>eudicotyledons</taxon>
        <taxon>Gunneridae</taxon>
        <taxon>Pentapetalae</taxon>
        <taxon>rosids</taxon>
        <taxon>Vitales</taxon>
        <taxon>Vitaceae</taxon>
        <taxon>Viteae</taxon>
        <taxon>Vitis</taxon>
    </lineage>
</organism>
<dbReference type="AlphaFoldDB" id="A0A438BVP9"/>
<dbReference type="Proteomes" id="UP000288805">
    <property type="component" value="Unassembled WGS sequence"/>
</dbReference>
<name>A0A438BVP9_VITVI</name>
<dbReference type="InterPro" id="IPR036691">
    <property type="entry name" value="Endo/exonu/phosph_ase_sf"/>
</dbReference>
<dbReference type="PANTHER" id="PTHR34427">
    <property type="entry name" value="DUF4283 DOMAIN PROTEIN"/>
    <property type="match status" value="1"/>
</dbReference>
<evidence type="ECO:0000259" key="3">
    <source>
        <dbReference type="Pfam" id="PF14111"/>
    </source>
</evidence>
<feature type="domain" description="DUF4283" evidence="3">
    <location>
        <begin position="169"/>
        <end position="252"/>
    </location>
</feature>
<dbReference type="InterPro" id="IPR000477">
    <property type="entry name" value="RT_dom"/>
</dbReference>
<protein>
    <recommendedName>
        <fullName evidence="6">Reverse transcriptase domain-containing protein</fullName>
    </recommendedName>
</protein>
<dbReference type="EMBL" id="QGNW01002606">
    <property type="protein sequence ID" value="RVW15065.1"/>
    <property type="molecule type" value="Genomic_DNA"/>
</dbReference>
<evidence type="ECO:0000313" key="5">
    <source>
        <dbReference type="Proteomes" id="UP000288805"/>
    </source>
</evidence>
<dbReference type="InterPro" id="IPR025558">
    <property type="entry name" value="DUF4283"/>
</dbReference>
<evidence type="ECO:0000259" key="2">
    <source>
        <dbReference type="Pfam" id="PF00078"/>
    </source>
</evidence>
<feature type="compositionally biased region" description="Basic and acidic residues" evidence="1">
    <location>
        <begin position="373"/>
        <end position="383"/>
    </location>
</feature>
<proteinExistence type="predicted"/>
<feature type="domain" description="Reverse transcriptase" evidence="2">
    <location>
        <begin position="1158"/>
        <end position="1241"/>
    </location>
</feature>
<evidence type="ECO:0000256" key="1">
    <source>
        <dbReference type="SAM" id="MobiDB-lite"/>
    </source>
</evidence>
<dbReference type="SUPFAM" id="SSF56219">
    <property type="entry name" value="DNase I-like"/>
    <property type="match status" value="1"/>
</dbReference>
<dbReference type="Pfam" id="PF00078">
    <property type="entry name" value="RVT_1"/>
    <property type="match status" value="1"/>
</dbReference>
<accession>A0A438BVP9</accession>
<reference evidence="4 5" key="1">
    <citation type="journal article" date="2018" name="PLoS Genet.">
        <title>Population sequencing reveals clonal diversity and ancestral inbreeding in the grapevine cultivar Chardonnay.</title>
        <authorList>
            <person name="Roach M.J."/>
            <person name="Johnson D.L."/>
            <person name="Bohlmann J."/>
            <person name="van Vuuren H.J."/>
            <person name="Jones S.J."/>
            <person name="Pretorius I.S."/>
            <person name="Schmidt S.A."/>
            <person name="Borneman A.R."/>
        </authorList>
    </citation>
    <scope>NUCLEOTIDE SEQUENCE [LARGE SCALE GENOMIC DNA]</scope>
    <source>
        <strain evidence="5">cv. Chardonnay</strain>
        <tissue evidence="4">Leaf</tissue>
    </source>
</reference>
<dbReference type="Pfam" id="PF14111">
    <property type="entry name" value="DUF4283"/>
    <property type="match status" value="1"/>
</dbReference>
<gene>
    <name evidence="4" type="ORF">CK203_084804</name>
</gene>
<evidence type="ECO:0000313" key="4">
    <source>
        <dbReference type="EMBL" id="RVW15065.1"/>
    </source>
</evidence>
<dbReference type="PANTHER" id="PTHR34427:SF5">
    <property type="entry name" value="DUF4283 DOMAIN-CONTAINING PROTEIN"/>
    <property type="match status" value="1"/>
</dbReference>
<dbReference type="Gene3D" id="3.60.10.10">
    <property type="entry name" value="Endonuclease/exonuclease/phosphatase"/>
    <property type="match status" value="1"/>
</dbReference>
<comment type="caution">
    <text evidence="4">The sequence shown here is derived from an EMBL/GenBank/DDBJ whole genome shotgun (WGS) entry which is preliminary data.</text>
</comment>